<reference evidence="2" key="1">
    <citation type="submission" date="2021-06" db="EMBL/GenBank/DDBJ databases">
        <title>Parelaphostrongylus tenuis whole genome reference sequence.</title>
        <authorList>
            <person name="Garwood T.J."/>
            <person name="Larsen P.A."/>
            <person name="Fountain-Jones N.M."/>
            <person name="Garbe J.R."/>
            <person name="Macchietto M.G."/>
            <person name="Kania S.A."/>
            <person name="Gerhold R.W."/>
            <person name="Richards J.E."/>
            <person name="Wolf T.M."/>
        </authorList>
    </citation>
    <scope>NUCLEOTIDE SEQUENCE</scope>
    <source>
        <strain evidence="2">MNPRO001-30</strain>
        <tissue evidence="2">Meninges</tissue>
    </source>
</reference>
<comment type="caution">
    <text evidence="2">The sequence shown here is derived from an EMBL/GenBank/DDBJ whole genome shotgun (WGS) entry which is preliminary data.</text>
</comment>
<name>A0AAD5WG65_PARTN</name>
<evidence type="ECO:0000256" key="1">
    <source>
        <dbReference type="SAM" id="MobiDB-lite"/>
    </source>
</evidence>
<protein>
    <submittedName>
        <fullName evidence="2">Uncharacterized protein</fullName>
    </submittedName>
</protein>
<organism evidence="2 3">
    <name type="scientific">Parelaphostrongylus tenuis</name>
    <name type="common">Meningeal worm</name>
    <dbReference type="NCBI Taxonomy" id="148309"/>
    <lineage>
        <taxon>Eukaryota</taxon>
        <taxon>Metazoa</taxon>
        <taxon>Ecdysozoa</taxon>
        <taxon>Nematoda</taxon>
        <taxon>Chromadorea</taxon>
        <taxon>Rhabditida</taxon>
        <taxon>Rhabditina</taxon>
        <taxon>Rhabditomorpha</taxon>
        <taxon>Strongyloidea</taxon>
        <taxon>Metastrongylidae</taxon>
        <taxon>Parelaphostrongylus</taxon>
    </lineage>
</organism>
<sequence length="55" mass="6222">MRTTEGVRPPAGGTRAEGVRRLYSETPAGIQNFSSKKHFRAEDDNSHLRKLHRTT</sequence>
<gene>
    <name evidence="2" type="ORF">KIN20_029550</name>
</gene>
<dbReference type="EMBL" id="JAHQIW010006186">
    <property type="protein sequence ID" value="KAJ1368423.1"/>
    <property type="molecule type" value="Genomic_DNA"/>
</dbReference>
<evidence type="ECO:0000313" key="2">
    <source>
        <dbReference type="EMBL" id="KAJ1368423.1"/>
    </source>
</evidence>
<proteinExistence type="predicted"/>
<dbReference type="AlphaFoldDB" id="A0AAD5WG65"/>
<accession>A0AAD5WG65</accession>
<keyword evidence="3" id="KW-1185">Reference proteome</keyword>
<evidence type="ECO:0000313" key="3">
    <source>
        <dbReference type="Proteomes" id="UP001196413"/>
    </source>
</evidence>
<feature type="region of interest" description="Disordered" evidence="1">
    <location>
        <begin position="1"/>
        <end position="55"/>
    </location>
</feature>
<dbReference type="Proteomes" id="UP001196413">
    <property type="component" value="Unassembled WGS sequence"/>
</dbReference>